<evidence type="ECO:0000313" key="2">
    <source>
        <dbReference type="EMBL" id="MDC2890881.1"/>
    </source>
</evidence>
<dbReference type="PROSITE" id="PS50112">
    <property type="entry name" value="PAS"/>
    <property type="match status" value="1"/>
</dbReference>
<evidence type="ECO:0000259" key="1">
    <source>
        <dbReference type="PROSITE" id="PS50112"/>
    </source>
</evidence>
<dbReference type="InterPro" id="IPR000014">
    <property type="entry name" value="PAS"/>
</dbReference>
<dbReference type="SUPFAM" id="SSF55785">
    <property type="entry name" value="PYP-like sensor domain (PAS domain)"/>
    <property type="match status" value="1"/>
</dbReference>
<accession>A0ABT5FI66</accession>
<keyword evidence="3" id="KW-1185">Reference proteome</keyword>
<dbReference type="RefSeq" id="WP_272181955.1">
    <property type="nucleotide sequence ID" value="NZ_JAQOMS010000002.1"/>
</dbReference>
<dbReference type="Gene3D" id="3.30.450.20">
    <property type="entry name" value="PAS domain"/>
    <property type="match status" value="1"/>
</dbReference>
<sequence>MTDGVVILNSDFNVIHINPSYTQITSFSSSDLIGKKLNFNSISPSLITDIKSAVDKTGNWQGDVTGQEKMAICLSLLSRSTVSEMMKTRLQTMSRLYPTRLCVKSGSQTHKNGAH</sequence>
<comment type="caution">
    <text evidence="2">The sequence shown here is derived from an EMBL/GenBank/DDBJ whole genome shotgun (WGS) entry which is preliminary data.</text>
</comment>
<dbReference type="Proteomes" id="UP001528411">
    <property type="component" value="Unassembled WGS sequence"/>
</dbReference>
<proteinExistence type="predicted"/>
<name>A0ABT5FI66_9GAMM</name>
<dbReference type="EMBL" id="JAQOMS010000002">
    <property type="protein sequence ID" value="MDC2890881.1"/>
    <property type="molecule type" value="Genomic_DNA"/>
</dbReference>
<reference evidence="2 3" key="1">
    <citation type="submission" date="2023-01" db="EMBL/GenBank/DDBJ databases">
        <title>Psychrosphaera sp. nov., isolated from marine algae.</title>
        <authorList>
            <person name="Bayburt H."/>
            <person name="Choi B.J."/>
            <person name="Kim J.M."/>
            <person name="Choi D.G."/>
            <person name="Jeon C.O."/>
        </authorList>
    </citation>
    <scope>NUCLEOTIDE SEQUENCE [LARGE SCALE GENOMIC DNA]</scope>
    <source>
        <strain evidence="2 3">G1-22</strain>
    </source>
</reference>
<protein>
    <submittedName>
        <fullName evidence="2">PAS domain-containing protein</fullName>
    </submittedName>
</protein>
<evidence type="ECO:0000313" key="3">
    <source>
        <dbReference type="Proteomes" id="UP001528411"/>
    </source>
</evidence>
<dbReference type="InterPro" id="IPR035965">
    <property type="entry name" value="PAS-like_dom_sf"/>
</dbReference>
<gene>
    <name evidence="2" type="ORF">PN838_21705</name>
</gene>
<feature type="domain" description="PAS" evidence="1">
    <location>
        <begin position="1"/>
        <end position="45"/>
    </location>
</feature>
<dbReference type="CDD" id="cd00130">
    <property type="entry name" value="PAS"/>
    <property type="match status" value="1"/>
</dbReference>
<organism evidence="2 3">
    <name type="scientific">Psychrosphaera algicola</name>
    <dbReference type="NCBI Taxonomy" id="3023714"/>
    <lineage>
        <taxon>Bacteria</taxon>
        <taxon>Pseudomonadati</taxon>
        <taxon>Pseudomonadota</taxon>
        <taxon>Gammaproteobacteria</taxon>
        <taxon>Alteromonadales</taxon>
        <taxon>Pseudoalteromonadaceae</taxon>
        <taxon>Psychrosphaera</taxon>
    </lineage>
</organism>